<organism evidence="2 3">
    <name type="scientific">Echinicola jeungdonensis</name>
    <dbReference type="NCBI Taxonomy" id="709343"/>
    <lineage>
        <taxon>Bacteria</taxon>
        <taxon>Pseudomonadati</taxon>
        <taxon>Bacteroidota</taxon>
        <taxon>Cytophagia</taxon>
        <taxon>Cytophagales</taxon>
        <taxon>Cyclobacteriaceae</taxon>
        <taxon>Echinicola</taxon>
    </lineage>
</organism>
<keyword evidence="3" id="KW-1185">Reference proteome</keyword>
<keyword evidence="1" id="KW-0812">Transmembrane</keyword>
<comment type="caution">
    <text evidence="2">The sequence shown here is derived from an EMBL/GenBank/DDBJ whole genome shotgun (WGS) entry which is preliminary data.</text>
</comment>
<keyword evidence="1" id="KW-0472">Membrane</keyword>
<evidence type="ECO:0000313" key="2">
    <source>
        <dbReference type="EMBL" id="MFB9211161.1"/>
    </source>
</evidence>
<protein>
    <submittedName>
        <fullName evidence="2">Uncharacterized protein</fullName>
    </submittedName>
</protein>
<evidence type="ECO:0000313" key="3">
    <source>
        <dbReference type="Proteomes" id="UP001589654"/>
    </source>
</evidence>
<sequence length="101" mass="12211">MKNKKTSEILVILHSNWVVLELLPNDEWVEILNLKKIQRLNTLSKNTNSLMQAWKYWQGTKWIFPIQNLLKQFFYFILTFHLLFKNRVFSPMKGRLQSTNN</sequence>
<name>A0ABV5J2X3_9BACT</name>
<keyword evidence="1" id="KW-1133">Transmembrane helix</keyword>
<proteinExistence type="predicted"/>
<dbReference type="Proteomes" id="UP001589654">
    <property type="component" value="Unassembled WGS sequence"/>
</dbReference>
<gene>
    <name evidence="2" type="ORF">ACFFUR_05035</name>
</gene>
<dbReference type="RefSeq" id="WP_290246413.1">
    <property type="nucleotide sequence ID" value="NZ_JAUFQT010000001.1"/>
</dbReference>
<accession>A0ABV5J2X3</accession>
<reference evidence="2 3" key="1">
    <citation type="submission" date="2024-09" db="EMBL/GenBank/DDBJ databases">
        <authorList>
            <person name="Sun Q."/>
            <person name="Mori K."/>
        </authorList>
    </citation>
    <scope>NUCLEOTIDE SEQUENCE [LARGE SCALE GENOMIC DNA]</scope>
    <source>
        <strain evidence="2 3">CECT 7682</strain>
    </source>
</reference>
<evidence type="ECO:0000256" key="1">
    <source>
        <dbReference type="SAM" id="Phobius"/>
    </source>
</evidence>
<dbReference type="EMBL" id="JBHMEW010000043">
    <property type="protein sequence ID" value="MFB9211161.1"/>
    <property type="molecule type" value="Genomic_DNA"/>
</dbReference>
<feature type="transmembrane region" description="Helical" evidence="1">
    <location>
        <begin position="62"/>
        <end position="84"/>
    </location>
</feature>